<proteinExistence type="predicted"/>
<gene>
    <name evidence="1" type="ORF">CPY51_19530</name>
</gene>
<evidence type="ECO:0000313" key="1">
    <source>
        <dbReference type="EMBL" id="PZM12279.1"/>
    </source>
</evidence>
<dbReference type="Proteomes" id="UP000248925">
    <property type="component" value="Unassembled WGS sequence"/>
</dbReference>
<evidence type="ECO:0008006" key="3">
    <source>
        <dbReference type="Google" id="ProtNLM"/>
    </source>
</evidence>
<dbReference type="Pfam" id="PF13711">
    <property type="entry name" value="DUF4160"/>
    <property type="match status" value="1"/>
</dbReference>
<protein>
    <recommendedName>
        <fullName evidence="3">DUF4160 domain-containing protein</fullName>
    </recommendedName>
</protein>
<accession>A0A2W4CH17</accession>
<comment type="caution">
    <text evidence="1">The sequence shown here is derived from an EMBL/GenBank/DDBJ whole genome shotgun (WGS) entry which is preliminary data.</text>
</comment>
<dbReference type="InterPro" id="IPR025427">
    <property type="entry name" value="DUF4160"/>
</dbReference>
<organism evidence="1 2">
    <name type="scientific">Rhizobium tubonense</name>
    <dbReference type="NCBI Taxonomy" id="484088"/>
    <lineage>
        <taxon>Bacteria</taxon>
        <taxon>Pseudomonadati</taxon>
        <taxon>Pseudomonadota</taxon>
        <taxon>Alphaproteobacteria</taxon>
        <taxon>Hyphomicrobiales</taxon>
        <taxon>Rhizobiaceae</taxon>
        <taxon>Rhizobium/Agrobacterium group</taxon>
        <taxon>Rhizobium</taxon>
    </lineage>
</organism>
<dbReference type="OrthoDB" id="122670at2"/>
<evidence type="ECO:0000313" key="2">
    <source>
        <dbReference type="Proteomes" id="UP000248925"/>
    </source>
</evidence>
<dbReference type="EMBL" id="PCDP01000038">
    <property type="protein sequence ID" value="PZM12279.1"/>
    <property type="molecule type" value="Genomic_DNA"/>
</dbReference>
<dbReference type="AlphaFoldDB" id="A0A2W4CH17"/>
<reference evidence="1 2" key="1">
    <citation type="journal article" date="2018" name="Sci. Rep.">
        <title>Rhizobium tumorigenes sp. nov., a novel plant tumorigenic bacterium isolated from cane gall tumors on thornless blackberry.</title>
        <authorList>
            <person name="Kuzmanovi N."/>
            <person name="Smalla K."/>
            <person name="Gronow S."/>
            <person name="PuBawska J."/>
        </authorList>
    </citation>
    <scope>NUCLEOTIDE SEQUENCE [LARGE SCALE GENOMIC DNA]</scope>
    <source>
        <strain evidence="1 2">CCBAU 85046</strain>
    </source>
</reference>
<dbReference type="RefSeq" id="WP_111161893.1">
    <property type="nucleotide sequence ID" value="NZ_PCDP01000038.1"/>
</dbReference>
<name>A0A2W4CH17_9HYPH</name>
<sequence>MPTLLRWRGYRFFFYSADGWEPPHVHIAKDGCEAKIWLCDMSVAINLGYSAKELNETIRKTREESPIFLEAWNDYFAD</sequence>
<keyword evidence="2" id="KW-1185">Reference proteome</keyword>